<dbReference type="EMBL" id="JACCFK010000001">
    <property type="protein sequence ID" value="NYI88332.1"/>
    <property type="molecule type" value="Genomic_DNA"/>
</dbReference>
<dbReference type="AlphaFoldDB" id="A0A853B0A3"/>
<evidence type="ECO:0000313" key="2">
    <source>
        <dbReference type="Proteomes" id="UP000549616"/>
    </source>
</evidence>
<reference evidence="1 2" key="1">
    <citation type="submission" date="2020-07" db="EMBL/GenBank/DDBJ databases">
        <title>Sequencing the genomes of 1000 actinobacteria strains.</title>
        <authorList>
            <person name="Klenk H.-P."/>
        </authorList>
    </citation>
    <scope>NUCLEOTIDE SEQUENCE [LARGE SCALE GENOMIC DNA]</scope>
    <source>
        <strain evidence="1 2">DSM 104006</strain>
    </source>
</reference>
<organism evidence="1 2">
    <name type="scientific">Amycolatopsis endophytica</name>
    <dbReference type="NCBI Taxonomy" id="860233"/>
    <lineage>
        <taxon>Bacteria</taxon>
        <taxon>Bacillati</taxon>
        <taxon>Actinomycetota</taxon>
        <taxon>Actinomycetes</taxon>
        <taxon>Pseudonocardiales</taxon>
        <taxon>Pseudonocardiaceae</taxon>
        <taxon>Amycolatopsis</taxon>
    </lineage>
</organism>
<dbReference type="Proteomes" id="UP000549616">
    <property type="component" value="Unassembled WGS sequence"/>
</dbReference>
<accession>A0A853B0A3</accession>
<name>A0A853B0A3_9PSEU</name>
<gene>
    <name evidence="1" type="ORF">HNR02_001655</name>
</gene>
<proteinExistence type="predicted"/>
<dbReference type="RefSeq" id="WP_179772584.1">
    <property type="nucleotide sequence ID" value="NZ_JACCFK010000001.1"/>
</dbReference>
<keyword evidence="2" id="KW-1185">Reference proteome</keyword>
<evidence type="ECO:0008006" key="3">
    <source>
        <dbReference type="Google" id="ProtNLM"/>
    </source>
</evidence>
<comment type="caution">
    <text evidence="1">The sequence shown here is derived from an EMBL/GenBank/DDBJ whole genome shotgun (WGS) entry which is preliminary data.</text>
</comment>
<sequence length="147" mass="16018">MTENVTGAGAQIADVFGGEQQLNTMNTDAKHMLAEAQAGNWAVDEETGSHLRRAVEQMQTELGRISPKIYRLQQAPKLGNDAYAKQVAAHFLTAMDSDDQSLVRVFHAAQEMLETLRQAIDIAISKYDASDQAATDALAPLKNQETS</sequence>
<protein>
    <recommendedName>
        <fullName evidence="3">PE domain-containing protein</fullName>
    </recommendedName>
</protein>
<evidence type="ECO:0000313" key="1">
    <source>
        <dbReference type="EMBL" id="NYI88332.1"/>
    </source>
</evidence>